<protein>
    <submittedName>
        <fullName evidence="2">Uncharacterized protein</fullName>
    </submittedName>
</protein>
<accession>H8Z996</accession>
<feature type="region of interest" description="Disordered" evidence="1">
    <location>
        <begin position="1"/>
        <end position="63"/>
    </location>
</feature>
<dbReference type="Proteomes" id="UP000005622">
    <property type="component" value="Unassembled WGS sequence"/>
</dbReference>
<gene>
    <name evidence="2" type="ORF">NERG_00167</name>
</gene>
<evidence type="ECO:0000256" key="1">
    <source>
        <dbReference type="SAM" id="MobiDB-lite"/>
    </source>
</evidence>
<name>H8Z996_NEMA1</name>
<proteinExistence type="predicted"/>
<dbReference type="EMBL" id="JH604633">
    <property type="protein sequence ID" value="EHY66527.1"/>
    <property type="molecule type" value="Genomic_DNA"/>
</dbReference>
<feature type="compositionally biased region" description="Acidic residues" evidence="1">
    <location>
        <begin position="37"/>
        <end position="48"/>
    </location>
</feature>
<dbReference type="AlphaFoldDB" id="H8Z996"/>
<reference evidence="2" key="1">
    <citation type="submission" date="2011-03" db="EMBL/GenBank/DDBJ databases">
        <title>The Genome Sequence of Nematocida sp1 strain ERTm2.</title>
        <authorList>
            <consortium name="The Broad Institute Genome Sequencing Platform"/>
            <consortium name="The Broad Institute Genome Sequencing Center for Infectious Disease"/>
            <person name="Cuomo C."/>
            <person name="Troemel E."/>
            <person name="Young S.K."/>
            <person name="Zeng Q."/>
            <person name="Gargeya S."/>
            <person name="Fitzgerald M."/>
            <person name="Haas B."/>
            <person name="Abouelleil A."/>
            <person name="Alvarado L."/>
            <person name="Arachchi H.M."/>
            <person name="Berlin A."/>
            <person name="Brown A."/>
            <person name="Chapman S.B."/>
            <person name="Chen Z."/>
            <person name="Dunbar C."/>
            <person name="Freedman E."/>
            <person name="Gearin G."/>
            <person name="Gellesch M."/>
            <person name="Goldberg J."/>
            <person name="Griggs A."/>
            <person name="Gujja S."/>
            <person name="Heilman E.R."/>
            <person name="Heiman D."/>
            <person name="Howarth C."/>
            <person name="Larson L."/>
            <person name="Lui A."/>
            <person name="MacDonald P.J.P."/>
            <person name="Mehta T."/>
            <person name="Montmayeur A."/>
            <person name="Murphy C."/>
            <person name="Neiman D."/>
            <person name="Pearson M."/>
            <person name="Priest M."/>
            <person name="Roberts A."/>
            <person name="Saif S."/>
            <person name="Shea T."/>
            <person name="Shenoy N."/>
            <person name="Sisk P."/>
            <person name="Stolte C."/>
            <person name="Sykes S."/>
            <person name="White J."/>
            <person name="Yandava C."/>
            <person name="Wortman J."/>
            <person name="Nusbaum C."/>
            <person name="Birren B."/>
        </authorList>
    </citation>
    <scope>NUCLEOTIDE SEQUENCE</scope>
    <source>
        <strain evidence="2">ERTm2</strain>
    </source>
</reference>
<evidence type="ECO:0000313" key="2">
    <source>
        <dbReference type="EMBL" id="EHY66527.1"/>
    </source>
</evidence>
<dbReference type="HOGENOM" id="CLU_1129319_0_0_1"/>
<sequence length="246" mass="28314">MKISGTKAQHTQEEADDDFADFNKMLGQELDGSPSDSENEEENEEGSASEESRPDCSSEGADIEEELLKLDEMNKQQEEKQSVPVQVEDMTSTYRLLATMHKEGAAGVLDPSEYEFLKIFSDPNAEQVLQDQASDLIRQVEALFKTPVYKKLNKQKLLRQRINHSISEKTKQYLNKYDDMPFIVSITKDFCYKTGTKLFRKKTGGKHIPKINRKTYDKMVGFCVPVGEYKWSEEKNEEFINCVLRR</sequence>
<organism evidence="2">
    <name type="scientific">Nematocida ausubeli (strain ATCC PRA-371 / ERTm2)</name>
    <name type="common">Nematode killer fungus</name>
    <dbReference type="NCBI Taxonomy" id="1913371"/>
    <lineage>
        <taxon>Eukaryota</taxon>
        <taxon>Fungi</taxon>
        <taxon>Fungi incertae sedis</taxon>
        <taxon>Microsporidia</taxon>
        <taxon>Nematocida</taxon>
    </lineage>
</organism>